<evidence type="ECO:0000313" key="1">
    <source>
        <dbReference type="EMBL" id="PZO87016.1"/>
    </source>
</evidence>
<gene>
    <name evidence="1" type="ORF">DI626_05000</name>
</gene>
<name>A0A2W5A037_9BACT</name>
<proteinExistence type="predicted"/>
<evidence type="ECO:0000313" key="2">
    <source>
        <dbReference type="Proteomes" id="UP000249557"/>
    </source>
</evidence>
<sequence>MEFEFAFPPDEIDRPASYNGVMAPVYERVFDECQNLIRAFDFSKPDNLNISLSYAVELTIKPCMLDIKPLHAYIEHIANSGHLFTLIEESRDYCFLPPASVENMAFSSRFLEATEGRRSQRHNSEYVLTEKEYAAAREDIARNPEISRIIHVIQSVAFEHFSNMSYHFQSNMEKCERFTVDQVNVIDKIALASKDTFLEELLPSLMHIGLSDDIQKTQSRQDMETVFQKGLMESFRLSAFRVQEMDAPRKCPFSSGAVQLWSTVLEANEHGVYRISPQMKPGAFPAFIACHIRNVPLEATSAYSSGKFTP</sequence>
<dbReference type="AlphaFoldDB" id="A0A2W5A037"/>
<protein>
    <submittedName>
        <fullName evidence="1">Uncharacterized protein</fullName>
    </submittedName>
</protein>
<reference evidence="1 2" key="1">
    <citation type="submission" date="2017-08" db="EMBL/GenBank/DDBJ databases">
        <title>Infants hospitalized years apart are colonized by the same room-sourced microbial strains.</title>
        <authorList>
            <person name="Brooks B."/>
            <person name="Olm M.R."/>
            <person name="Firek B.A."/>
            <person name="Baker R."/>
            <person name="Thomas B.C."/>
            <person name="Morowitz M.J."/>
            <person name="Banfield J.F."/>
        </authorList>
    </citation>
    <scope>NUCLEOTIDE SEQUENCE [LARGE SCALE GENOMIC DNA]</scope>
    <source>
        <strain evidence="1">S2_018_000_R2_104</strain>
    </source>
</reference>
<dbReference type="EMBL" id="QFNK01000078">
    <property type="protein sequence ID" value="PZO87016.1"/>
    <property type="molecule type" value="Genomic_DNA"/>
</dbReference>
<dbReference type="Proteomes" id="UP000249557">
    <property type="component" value="Unassembled WGS sequence"/>
</dbReference>
<comment type="caution">
    <text evidence="1">The sequence shown here is derived from an EMBL/GenBank/DDBJ whole genome shotgun (WGS) entry which is preliminary data.</text>
</comment>
<organism evidence="1 2">
    <name type="scientific">Micavibrio aeruginosavorus</name>
    <dbReference type="NCBI Taxonomy" id="349221"/>
    <lineage>
        <taxon>Bacteria</taxon>
        <taxon>Pseudomonadati</taxon>
        <taxon>Bdellovibrionota</taxon>
        <taxon>Bdellovibrionia</taxon>
        <taxon>Bdellovibrionales</taxon>
        <taxon>Pseudobdellovibrionaceae</taxon>
        <taxon>Micavibrio</taxon>
    </lineage>
</organism>
<accession>A0A2W5A037</accession>